<evidence type="ECO:0000313" key="3">
    <source>
        <dbReference type="Proteomes" id="UP000626109"/>
    </source>
</evidence>
<gene>
    <name evidence="2" type="ORF">PGLA2088_LOCUS4231</name>
</gene>
<proteinExistence type="predicted"/>
<feature type="non-terminal residue" evidence="2">
    <location>
        <position position="1"/>
    </location>
</feature>
<dbReference type="AlphaFoldDB" id="A0A813I6J4"/>
<dbReference type="Proteomes" id="UP000626109">
    <property type="component" value="Unassembled WGS sequence"/>
</dbReference>
<name>A0A813I6J4_POLGL</name>
<comment type="caution">
    <text evidence="2">The sequence shown here is derived from an EMBL/GenBank/DDBJ whole genome shotgun (WGS) entry which is preliminary data.</text>
</comment>
<sequence>VGHFEAAMPHYEGLIPKTPANLALFVVYLSAVLYVLLRVVFFALRIAKGLFCFVCCCGFCRRKAAAAPTGKAGKAAEKGKAALASNKTAAPPAAAPKKKK</sequence>
<organism evidence="2 3">
    <name type="scientific">Polarella glacialis</name>
    <name type="common">Dinoflagellate</name>
    <dbReference type="NCBI Taxonomy" id="89957"/>
    <lineage>
        <taxon>Eukaryota</taxon>
        <taxon>Sar</taxon>
        <taxon>Alveolata</taxon>
        <taxon>Dinophyceae</taxon>
        <taxon>Suessiales</taxon>
        <taxon>Suessiaceae</taxon>
        <taxon>Polarella</taxon>
    </lineage>
</organism>
<evidence type="ECO:0000313" key="2">
    <source>
        <dbReference type="EMBL" id="CAE8645800.1"/>
    </source>
</evidence>
<keyword evidence="1" id="KW-0472">Membrane</keyword>
<feature type="transmembrane region" description="Helical" evidence="1">
    <location>
        <begin position="20"/>
        <end position="41"/>
    </location>
</feature>
<reference evidence="2" key="1">
    <citation type="submission" date="2021-02" db="EMBL/GenBank/DDBJ databases">
        <authorList>
            <person name="Dougan E. K."/>
            <person name="Rhodes N."/>
            <person name="Thang M."/>
            <person name="Chan C."/>
        </authorList>
    </citation>
    <scope>NUCLEOTIDE SEQUENCE</scope>
</reference>
<evidence type="ECO:0000256" key="1">
    <source>
        <dbReference type="SAM" id="Phobius"/>
    </source>
</evidence>
<keyword evidence="1" id="KW-0812">Transmembrane</keyword>
<dbReference type="EMBL" id="CAJNNW010003857">
    <property type="protein sequence ID" value="CAE8645800.1"/>
    <property type="molecule type" value="Genomic_DNA"/>
</dbReference>
<protein>
    <submittedName>
        <fullName evidence="2">Uncharacterized protein</fullName>
    </submittedName>
</protein>
<keyword evidence="1" id="KW-1133">Transmembrane helix</keyword>
<accession>A0A813I6J4</accession>